<gene>
    <name evidence="1" type="ORF">IMCC3088_2780</name>
</gene>
<dbReference type="SUPFAM" id="SSF50952">
    <property type="entry name" value="Soluble quinoprotein glucose dehydrogenase"/>
    <property type="match status" value="1"/>
</dbReference>
<dbReference type="RefSeq" id="WP_009576919.1">
    <property type="nucleotide sequence ID" value="NZ_AEIG01000093.1"/>
</dbReference>
<dbReference type="EMBL" id="AEIG01000093">
    <property type="protein sequence ID" value="EGG28588.1"/>
    <property type="molecule type" value="Genomic_DNA"/>
</dbReference>
<evidence type="ECO:0000313" key="2">
    <source>
        <dbReference type="Proteomes" id="UP000005615"/>
    </source>
</evidence>
<dbReference type="InterPro" id="IPR012938">
    <property type="entry name" value="Glc/Sorbosone_DH"/>
</dbReference>
<protein>
    <submittedName>
        <fullName evidence="1">PQQ-dependent oxidoreductase, gdhB family</fullName>
    </submittedName>
</protein>
<dbReference type="OrthoDB" id="9770043at2"/>
<name>F3L501_9GAMM</name>
<dbReference type="InterPro" id="IPR011042">
    <property type="entry name" value="6-blade_b-propeller_TolB-like"/>
</dbReference>
<evidence type="ECO:0000313" key="1">
    <source>
        <dbReference type="EMBL" id="EGG28588.1"/>
    </source>
</evidence>
<comment type="caution">
    <text evidence="1">The sequence shown here is derived from an EMBL/GenBank/DDBJ whole genome shotgun (WGS) entry which is preliminary data.</text>
</comment>
<proteinExistence type="predicted"/>
<accession>F3L501</accession>
<dbReference type="STRING" id="2518989.IMCC3088_2780"/>
<sequence>MSIRRCLKQMVCVLAFLSAPVFADYQLTEVASGLDHPWSVAFLPNGDHLVTERPGQLLRVAKDGTVTTITGVPTTYFAGQGGFFDVLTQTTNTGTRVYLSYAKGKPEANGTAVYAADLVGTELKNGRDIFWAKTLKDTPQHYGGRMVFGQNETLFITTGDGFDYRESAQDKRSELGKVVRINLDGSLPDDNPFRGELSERIWTYGHRNPQGLAIDSADGALYLHEHGPKGGDEINRIERGNNYGWPLATYGVNYSGARVSPYTEYSGTQQPIHHWTPSIGPSGFAIYRGDMFPEWQGNLFVGALVNREVRRLTLKNGRIDSEQAAFPEIRDRIRDIRVSPEGALYVVTDGENGRIIKVTKN</sequence>
<dbReference type="Gene3D" id="2.120.10.30">
    <property type="entry name" value="TolB, C-terminal domain"/>
    <property type="match status" value="1"/>
</dbReference>
<dbReference type="PANTHER" id="PTHR19328:SF75">
    <property type="entry name" value="ALDOSE SUGAR DEHYDROGENASE YLII"/>
    <property type="match status" value="1"/>
</dbReference>
<dbReference type="AlphaFoldDB" id="F3L501"/>
<dbReference type="eggNOG" id="COG2133">
    <property type="taxonomic scope" value="Bacteria"/>
</dbReference>
<keyword evidence="2" id="KW-1185">Reference proteome</keyword>
<dbReference type="InterPro" id="IPR011041">
    <property type="entry name" value="Quinoprot_gluc/sorb_DH_b-prop"/>
</dbReference>
<dbReference type="Proteomes" id="UP000005615">
    <property type="component" value="Unassembled WGS sequence"/>
</dbReference>
<reference evidence="1 2" key="1">
    <citation type="journal article" date="2011" name="J. Bacteriol.">
        <title>Genome sequence of strain IMCC3088, a proteorhodopsin-containing marine bacterium belonging to the OM60/NOR5 clade.</title>
        <authorList>
            <person name="Jang Y."/>
            <person name="Oh H.M."/>
            <person name="Kang I."/>
            <person name="Lee K."/>
            <person name="Yang S.J."/>
            <person name="Cho J.C."/>
        </authorList>
    </citation>
    <scope>NUCLEOTIDE SEQUENCE [LARGE SCALE GENOMIC DNA]</scope>
    <source>
        <strain evidence="1 2">IMCC3088</strain>
    </source>
</reference>
<dbReference type="Pfam" id="PF07995">
    <property type="entry name" value="GSDH"/>
    <property type="match status" value="1"/>
</dbReference>
<organism evidence="1 2">
    <name type="scientific">Aequoribacter fuscus</name>
    <dbReference type="NCBI Taxonomy" id="2518989"/>
    <lineage>
        <taxon>Bacteria</taxon>
        <taxon>Pseudomonadati</taxon>
        <taxon>Pseudomonadota</taxon>
        <taxon>Gammaproteobacteria</taxon>
        <taxon>Cellvibrionales</taxon>
        <taxon>Halieaceae</taxon>
        <taxon>Aequoribacter</taxon>
    </lineage>
</organism>
<dbReference type="PANTHER" id="PTHR19328">
    <property type="entry name" value="HEDGEHOG-INTERACTING PROTEIN"/>
    <property type="match status" value="1"/>
</dbReference>